<dbReference type="Proteomes" id="UP000542742">
    <property type="component" value="Unassembled WGS sequence"/>
</dbReference>
<dbReference type="AlphaFoldDB" id="A0A7W7CRB6"/>
<gene>
    <name evidence="1" type="ORF">BKA14_003432</name>
</gene>
<sequence length="58" mass="6470">MAVKIVCADFNNDCPAQFTAGDEGELLEHVELHTKTAHQPMEWTPELVEVVKTHLQPA</sequence>
<dbReference type="Pfam" id="PF06348">
    <property type="entry name" value="DUF1059"/>
    <property type="match status" value="1"/>
</dbReference>
<accession>A0A7W7CRB6</accession>
<reference evidence="1 2" key="1">
    <citation type="submission" date="2020-08" db="EMBL/GenBank/DDBJ databases">
        <title>Sequencing the genomes of 1000 actinobacteria strains.</title>
        <authorList>
            <person name="Klenk H.-P."/>
        </authorList>
    </citation>
    <scope>NUCLEOTIDE SEQUENCE [LARGE SCALE GENOMIC DNA]</scope>
    <source>
        <strain evidence="1 2">DSM 45518</strain>
    </source>
</reference>
<evidence type="ECO:0000313" key="2">
    <source>
        <dbReference type="Proteomes" id="UP000542742"/>
    </source>
</evidence>
<dbReference type="EMBL" id="JACHMF010000001">
    <property type="protein sequence ID" value="MBB4693284.1"/>
    <property type="molecule type" value="Genomic_DNA"/>
</dbReference>
<protein>
    <submittedName>
        <fullName evidence="1">Putative small metal-binding protein</fullName>
    </submittedName>
</protein>
<comment type="caution">
    <text evidence="1">The sequence shown here is derived from an EMBL/GenBank/DDBJ whole genome shotgun (WGS) entry which is preliminary data.</text>
</comment>
<organism evidence="1 2">
    <name type="scientific">Paractinoplanes abujensis</name>
    <dbReference type="NCBI Taxonomy" id="882441"/>
    <lineage>
        <taxon>Bacteria</taxon>
        <taxon>Bacillati</taxon>
        <taxon>Actinomycetota</taxon>
        <taxon>Actinomycetes</taxon>
        <taxon>Micromonosporales</taxon>
        <taxon>Micromonosporaceae</taxon>
        <taxon>Paractinoplanes</taxon>
    </lineage>
</organism>
<proteinExistence type="predicted"/>
<dbReference type="InterPro" id="IPR009409">
    <property type="entry name" value="DUF1059"/>
</dbReference>
<evidence type="ECO:0000313" key="1">
    <source>
        <dbReference type="EMBL" id="MBB4693284.1"/>
    </source>
</evidence>
<keyword evidence="2" id="KW-1185">Reference proteome</keyword>
<dbReference type="RefSeq" id="WP_184951919.1">
    <property type="nucleotide sequence ID" value="NZ_BOMC01000080.1"/>
</dbReference>
<name>A0A7W7CRB6_9ACTN</name>